<sequence length="235" mass="27240">MIEDGGEHYFLKSNDAKYISETLYPLLAYVLENTNIHWFQSENFPCMTKVMLSHFKNVVPYNLRRIMFLGGSYKQFKWLFNRCATDSIATIELCQPENERDFPIEEFIRIPSIGDIKTFIINGLKSPTVATRMADYCIAENVKIGTQLKLNTMVPGTFDKFISTFKNRIIRMIPDKLVEIGINSEKRIILNLDRVNNMPGFGCFELFVLSVVPPVLSKEEFEKYTKFNAGKMDYH</sequence>
<dbReference type="WBParaSite" id="Csp11.Scaffold608.g5782.t1">
    <property type="protein sequence ID" value="Csp11.Scaffold608.g5782.t1"/>
    <property type="gene ID" value="Csp11.Scaffold608.g5782"/>
</dbReference>
<keyword evidence="1" id="KW-1185">Reference proteome</keyword>
<organism evidence="1 2">
    <name type="scientific">Caenorhabditis tropicalis</name>
    <dbReference type="NCBI Taxonomy" id="1561998"/>
    <lineage>
        <taxon>Eukaryota</taxon>
        <taxon>Metazoa</taxon>
        <taxon>Ecdysozoa</taxon>
        <taxon>Nematoda</taxon>
        <taxon>Chromadorea</taxon>
        <taxon>Rhabditida</taxon>
        <taxon>Rhabditina</taxon>
        <taxon>Rhabditomorpha</taxon>
        <taxon>Rhabditoidea</taxon>
        <taxon>Rhabditidae</taxon>
        <taxon>Peloderinae</taxon>
        <taxon>Caenorhabditis</taxon>
    </lineage>
</organism>
<dbReference type="AlphaFoldDB" id="A0A1I7TGS1"/>
<name>A0A1I7TGS1_9PELO</name>
<accession>A0A1I7TGS1</accession>
<reference evidence="2" key="1">
    <citation type="submission" date="2016-11" db="UniProtKB">
        <authorList>
            <consortium name="WormBaseParasite"/>
        </authorList>
    </citation>
    <scope>IDENTIFICATION</scope>
</reference>
<evidence type="ECO:0000313" key="2">
    <source>
        <dbReference type="WBParaSite" id="Csp11.Scaffold608.g5782.t1"/>
    </source>
</evidence>
<proteinExistence type="predicted"/>
<dbReference type="Proteomes" id="UP000095282">
    <property type="component" value="Unplaced"/>
</dbReference>
<protein>
    <submittedName>
        <fullName evidence="2">FTH domain-containing protein</fullName>
    </submittedName>
</protein>
<evidence type="ECO:0000313" key="1">
    <source>
        <dbReference type="Proteomes" id="UP000095282"/>
    </source>
</evidence>